<keyword evidence="14" id="KW-0829">Tyrosine-protein kinase</keyword>
<evidence type="ECO:0000313" key="22">
    <source>
        <dbReference type="Proteomes" id="UP000266389"/>
    </source>
</evidence>
<dbReference type="GO" id="GO:0004715">
    <property type="term" value="F:non-membrane spanning protein tyrosine kinase activity"/>
    <property type="evidence" value="ECO:0007669"/>
    <property type="project" value="UniProtKB-EC"/>
</dbReference>
<keyword evidence="5" id="KW-1003">Cell membrane</keyword>
<comment type="similarity">
    <text evidence="2">Belongs to the CpsD/CapB family.</text>
</comment>
<name>A0A395LXF8_9BACT</name>
<dbReference type="Pfam" id="PF13614">
    <property type="entry name" value="AAA_31"/>
    <property type="match status" value="1"/>
</dbReference>
<evidence type="ECO:0000256" key="4">
    <source>
        <dbReference type="ARBA" id="ARBA00011903"/>
    </source>
</evidence>
<keyword evidence="13 17" id="KW-0472">Membrane</keyword>
<evidence type="ECO:0000313" key="21">
    <source>
        <dbReference type="EMBL" id="RFM23252.1"/>
    </source>
</evidence>
<feature type="domain" description="Polysaccharide chain length determinant N-terminal" evidence="18">
    <location>
        <begin position="39"/>
        <end position="124"/>
    </location>
</feature>
<comment type="similarity">
    <text evidence="3">Belongs to the etk/wzc family.</text>
</comment>
<dbReference type="InterPro" id="IPR032807">
    <property type="entry name" value="GNVR"/>
</dbReference>
<dbReference type="GO" id="GO:0005524">
    <property type="term" value="F:ATP binding"/>
    <property type="evidence" value="ECO:0007669"/>
    <property type="project" value="UniProtKB-KW"/>
</dbReference>
<evidence type="ECO:0000256" key="17">
    <source>
        <dbReference type="SAM" id="Phobius"/>
    </source>
</evidence>
<evidence type="ECO:0000256" key="1">
    <source>
        <dbReference type="ARBA" id="ARBA00004429"/>
    </source>
</evidence>
<keyword evidence="9" id="KW-0547">Nucleotide-binding</keyword>
<dbReference type="InterPro" id="IPR003856">
    <property type="entry name" value="LPS_length_determ_N"/>
</dbReference>
<keyword evidence="11" id="KW-0067">ATP-binding</keyword>
<evidence type="ECO:0000256" key="15">
    <source>
        <dbReference type="ARBA" id="ARBA00051245"/>
    </source>
</evidence>
<evidence type="ECO:0000256" key="7">
    <source>
        <dbReference type="ARBA" id="ARBA00022679"/>
    </source>
</evidence>
<dbReference type="Proteomes" id="UP000266389">
    <property type="component" value="Unassembled WGS sequence"/>
</dbReference>
<evidence type="ECO:0000259" key="18">
    <source>
        <dbReference type="Pfam" id="PF02706"/>
    </source>
</evidence>
<dbReference type="EMBL" id="PHFL01000068">
    <property type="protein sequence ID" value="RFM23252.1"/>
    <property type="molecule type" value="Genomic_DNA"/>
</dbReference>
<feature type="domain" description="AAA" evidence="19">
    <location>
        <begin position="601"/>
        <end position="732"/>
    </location>
</feature>
<dbReference type="InterPro" id="IPR027417">
    <property type="entry name" value="P-loop_NTPase"/>
</dbReference>
<comment type="catalytic activity">
    <reaction evidence="15">
        <text>L-tyrosyl-[protein] + ATP = O-phospho-L-tyrosyl-[protein] + ADP + H(+)</text>
        <dbReference type="Rhea" id="RHEA:10596"/>
        <dbReference type="Rhea" id="RHEA-COMP:10136"/>
        <dbReference type="Rhea" id="RHEA-COMP:20101"/>
        <dbReference type="ChEBI" id="CHEBI:15378"/>
        <dbReference type="ChEBI" id="CHEBI:30616"/>
        <dbReference type="ChEBI" id="CHEBI:46858"/>
        <dbReference type="ChEBI" id="CHEBI:61978"/>
        <dbReference type="ChEBI" id="CHEBI:456216"/>
        <dbReference type="EC" id="2.7.10.2"/>
    </reaction>
</comment>
<dbReference type="InterPro" id="IPR025669">
    <property type="entry name" value="AAA_dom"/>
</dbReference>
<evidence type="ECO:0000256" key="8">
    <source>
        <dbReference type="ARBA" id="ARBA00022692"/>
    </source>
</evidence>
<sequence>MQNIKANGYRAGGEVPMPDHRTLRQALQEDDDNADLYYRYLRALLRGKWIILILFLTSVLVGYLINVSQPDIYEGVTTALVNNTRSNASVIISLDVMQQRGESNVDDIEILKSRTVSEEVAYKLLQWVYKNPSEKKDTLSIILTADGKIASVDEIAARVRMAMFVVPAKVPGSNIITIGFRAFDPYEAATVSRAITEVFQERKRKSANNAARMLRQFIEDQLVQKKRQLAESERALQAYMEQNRIVALNEEATRMIQRYSQAVAQMDEAAVMLSALNASLKAYNEELAALQPKLSNSAVQAAIDPYAKQFQAEIARLEFERDKALADPGIQFNISAQERVKQYEDQIEAYKKKLQQAYDRQVKQGLANTNNTEYFREIYKKKLDTELQIVAVQTRLKAYKELAEEYDKAFLKTPGKNIEFARLQRNNKILEELFSLLEKRYQEALIAEEQVPSGVEVIDWAVPNPIPVGPNRRNNMILSVVIGLLAGVGVTLVLQFLDQNIHTPEQAEKLGMLLTTIPVIETYDETVRDKASAGDKVAEDPNAEYKKIASHLVTHLDPKSAVSEAYRSLRTAILFSSASPTKENGKAGKVYLITSASPKEGKSTTVANLAITLGQGGQKTLLIDADLRRPVIHSVFGYNKEPGITNYLVGRASVEEITRITPIPNLSLITSGTIPPNPSELLGSPRMREFLDQMREKYDMILFDSPPVMAVTDAQVLSQHADGVIVVLAAGQTQIELAKRTKQALLKVDAPIIGYVLNNFDVTKAYGSYYKYYRYYNYYYESKATPKKKNFFEALSDRLSGIKS</sequence>
<evidence type="ECO:0000259" key="20">
    <source>
        <dbReference type="Pfam" id="PF13807"/>
    </source>
</evidence>
<evidence type="ECO:0000256" key="11">
    <source>
        <dbReference type="ARBA" id="ARBA00022840"/>
    </source>
</evidence>
<dbReference type="Pfam" id="PF13807">
    <property type="entry name" value="GNVR"/>
    <property type="match status" value="1"/>
</dbReference>
<keyword evidence="7 21" id="KW-0808">Transferase</keyword>
<reference evidence="21 22" key="1">
    <citation type="journal article" date="2011" name="ISME J.">
        <title>Community ecology of hot spring cyanobacterial mats: predominant populations and their functional potential.</title>
        <authorList>
            <person name="Klatt C.G."/>
            <person name="Wood J.M."/>
            <person name="Rusch D.B."/>
            <person name="Bateson M.M."/>
            <person name="Hamamura N."/>
            <person name="Heidelberg J.F."/>
            <person name="Grossman A.R."/>
            <person name="Bhaya D."/>
            <person name="Cohan F.M."/>
            <person name="Kuhl M."/>
            <person name="Bryant D.A."/>
            <person name="Ward D.M."/>
        </authorList>
    </citation>
    <scope>NUCLEOTIDE SEQUENCE [LARGE SCALE GENOMIC DNA]</scope>
    <source>
        <strain evidence="21">OS</strain>
    </source>
</reference>
<dbReference type="FunFam" id="3.40.50.300:FF:000527">
    <property type="entry name" value="Tyrosine-protein kinase etk"/>
    <property type="match status" value="1"/>
</dbReference>
<dbReference type="PANTHER" id="PTHR32309">
    <property type="entry name" value="TYROSINE-PROTEIN KINASE"/>
    <property type="match status" value="1"/>
</dbReference>
<gene>
    <name evidence="21" type="ORF">D0433_12315</name>
</gene>
<dbReference type="Pfam" id="PF02706">
    <property type="entry name" value="Wzz"/>
    <property type="match status" value="1"/>
</dbReference>
<dbReference type="InterPro" id="IPR005702">
    <property type="entry name" value="Wzc-like_C"/>
</dbReference>
<dbReference type="GO" id="GO:0042802">
    <property type="term" value="F:identical protein binding"/>
    <property type="evidence" value="ECO:0007669"/>
    <property type="project" value="UniProtKB-ARBA"/>
</dbReference>
<keyword evidence="12 17" id="KW-1133">Transmembrane helix</keyword>
<evidence type="ECO:0000256" key="2">
    <source>
        <dbReference type="ARBA" id="ARBA00007316"/>
    </source>
</evidence>
<evidence type="ECO:0000256" key="5">
    <source>
        <dbReference type="ARBA" id="ARBA00022475"/>
    </source>
</evidence>
<feature type="transmembrane region" description="Helical" evidence="17">
    <location>
        <begin position="49"/>
        <end position="65"/>
    </location>
</feature>
<dbReference type="PANTHER" id="PTHR32309:SF13">
    <property type="entry name" value="FERRIC ENTEROBACTIN TRANSPORT PROTEIN FEPE"/>
    <property type="match status" value="1"/>
</dbReference>
<dbReference type="SUPFAM" id="SSF52540">
    <property type="entry name" value="P-loop containing nucleoside triphosphate hydrolases"/>
    <property type="match status" value="1"/>
</dbReference>
<keyword evidence="8 17" id="KW-0812">Transmembrane</keyword>
<feature type="domain" description="Tyrosine-protein kinase G-rich" evidence="20">
    <location>
        <begin position="422"/>
        <end position="494"/>
    </location>
</feature>
<keyword evidence="16" id="KW-0175">Coiled coil</keyword>
<keyword evidence="10 21" id="KW-0418">Kinase</keyword>
<organism evidence="21 22">
    <name type="scientific">Candidatus Thermochlorobacter aerophilus</name>
    <dbReference type="NCBI Taxonomy" id="1868324"/>
    <lineage>
        <taxon>Bacteria</taxon>
        <taxon>Pseudomonadati</taxon>
        <taxon>Chlorobiota</taxon>
        <taxon>Chlorobiia</taxon>
        <taxon>Chlorobiales</taxon>
        <taxon>Candidatus Thermochlorobacteriaceae</taxon>
        <taxon>Candidatus Thermochlorobacter</taxon>
    </lineage>
</organism>
<comment type="caution">
    <text evidence="21">The sequence shown here is derived from an EMBL/GenBank/DDBJ whole genome shotgun (WGS) entry which is preliminary data.</text>
</comment>
<evidence type="ECO:0000256" key="6">
    <source>
        <dbReference type="ARBA" id="ARBA00022519"/>
    </source>
</evidence>
<proteinExistence type="inferred from homology"/>
<dbReference type="EC" id="2.7.10.2" evidence="4"/>
<evidence type="ECO:0000256" key="12">
    <source>
        <dbReference type="ARBA" id="ARBA00022989"/>
    </source>
</evidence>
<feature type="coiled-coil region" evidence="16">
    <location>
        <begin position="215"/>
        <end position="360"/>
    </location>
</feature>
<dbReference type="InterPro" id="IPR050445">
    <property type="entry name" value="Bact_polysacc_biosynth/exp"/>
</dbReference>
<dbReference type="GO" id="GO:0005886">
    <property type="term" value="C:plasma membrane"/>
    <property type="evidence" value="ECO:0007669"/>
    <property type="project" value="UniProtKB-SubCell"/>
</dbReference>
<dbReference type="Gene3D" id="3.40.50.300">
    <property type="entry name" value="P-loop containing nucleotide triphosphate hydrolases"/>
    <property type="match status" value="1"/>
</dbReference>
<evidence type="ECO:0000256" key="13">
    <source>
        <dbReference type="ARBA" id="ARBA00023136"/>
    </source>
</evidence>
<evidence type="ECO:0000259" key="19">
    <source>
        <dbReference type="Pfam" id="PF13614"/>
    </source>
</evidence>
<protein>
    <recommendedName>
        <fullName evidence="4">non-specific protein-tyrosine kinase</fullName>
        <ecNumber evidence="4">2.7.10.2</ecNumber>
    </recommendedName>
</protein>
<evidence type="ECO:0000256" key="3">
    <source>
        <dbReference type="ARBA" id="ARBA00008883"/>
    </source>
</evidence>
<accession>A0A395LXF8</accession>
<evidence type="ECO:0000256" key="9">
    <source>
        <dbReference type="ARBA" id="ARBA00022741"/>
    </source>
</evidence>
<evidence type="ECO:0000256" key="10">
    <source>
        <dbReference type="ARBA" id="ARBA00022777"/>
    </source>
</evidence>
<keyword evidence="6" id="KW-0997">Cell inner membrane</keyword>
<comment type="subcellular location">
    <subcellularLocation>
        <location evidence="1">Cell inner membrane</location>
        <topology evidence="1">Multi-pass membrane protein</topology>
    </subcellularLocation>
</comment>
<dbReference type="NCBIfam" id="TIGR01007">
    <property type="entry name" value="eps_fam"/>
    <property type="match status" value="1"/>
</dbReference>
<evidence type="ECO:0000256" key="16">
    <source>
        <dbReference type="SAM" id="Coils"/>
    </source>
</evidence>
<dbReference type="CDD" id="cd05387">
    <property type="entry name" value="BY-kinase"/>
    <property type="match status" value="1"/>
</dbReference>
<dbReference type="AlphaFoldDB" id="A0A395LXF8"/>
<evidence type="ECO:0000256" key="14">
    <source>
        <dbReference type="ARBA" id="ARBA00023137"/>
    </source>
</evidence>